<evidence type="ECO:0000256" key="6">
    <source>
        <dbReference type="ARBA" id="ARBA00024937"/>
    </source>
</evidence>
<dbReference type="EMBL" id="JBBNGS010000003">
    <property type="protein sequence ID" value="MEQ2637192.1"/>
    <property type="molecule type" value="Genomic_DNA"/>
</dbReference>
<dbReference type="SUPFAM" id="SSF100950">
    <property type="entry name" value="NagB/RpiA/CoA transferase-like"/>
    <property type="match status" value="1"/>
</dbReference>
<organism evidence="8 9">
    <name type="scientific">Paratractidigestivibacter faecalis</name>
    <dbReference type="NCBI Taxonomy" id="2292441"/>
    <lineage>
        <taxon>Bacteria</taxon>
        <taxon>Bacillati</taxon>
        <taxon>Actinomycetota</taxon>
        <taxon>Coriobacteriia</taxon>
        <taxon>Coriobacteriales</taxon>
        <taxon>Atopobiaceae</taxon>
        <taxon>Paratractidigestivibacter</taxon>
    </lineage>
</organism>
<dbReference type="Proteomes" id="UP001478817">
    <property type="component" value="Unassembled WGS sequence"/>
</dbReference>
<feature type="domain" description="HTH deoR-type" evidence="7">
    <location>
        <begin position="3"/>
        <end position="58"/>
    </location>
</feature>
<gene>
    <name evidence="8" type="ORF">AAAT05_02355</name>
</gene>
<dbReference type="PROSITE" id="PS00894">
    <property type="entry name" value="HTH_DEOR_1"/>
    <property type="match status" value="1"/>
</dbReference>
<evidence type="ECO:0000256" key="2">
    <source>
        <dbReference type="ARBA" id="ARBA00022491"/>
    </source>
</evidence>
<dbReference type="SUPFAM" id="SSF46785">
    <property type="entry name" value="Winged helix' DNA-binding domain"/>
    <property type="match status" value="1"/>
</dbReference>
<dbReference type="InterPro" id="IPR036388">
    <property type="entry name" value="WH-like_DNA-bd_sf"/>
</dbReference>
<dbReference type="PANTHER" id="PTHR30363:SF4">
    <property type="entry name" value="GLYCEROL-3-PHOSPHATE REGULON REPRESSOR"/>
    <property type="match status" value="1"/>
</dbReference>
<dbReference type="GO" id="GO:0003677">
    <property type="term" value="F:DNA binding"/>
    <property type="evidence" value="ECO:0007669"/>
    <property type="project" value="UniProtKB-KW"/>
</dbReference>
<dbReference type="CDD" id="cd00090">
    <property type="entry name" value="HTH_ARSR"/>
    <property type="match status" value="1"/>
</dbReference>
<dbReference type="InterPro" id="IPR037171">
    <property type="entry name" value="NagB/RpiA_transferase-like"/>
</dbReference>
<keyword evidence="3" id="KW-0805">Transcription regulation</keyword>
<comment type="function">
    <text evidence="6">Repressor of the lactose catabolism operon. Galactose-6-phosphate is the inducer.</text>
</comment>
<dbReference type="InterPro" id="IPR001034">
    <property type="entry name" value="DeoR_HTH"/>
</dbReference>
<keyword evidence="2" id="KW-0678">Repressor</keyword>
<keyword evidence="4 8" id="KW-0238">DNA-binding</keyword>
<dbReference type="InterPro" id="IPR050313">
    <property type="entry name" value="Carb_Metab_HTH_regulators"/>
</dbReference>
<dbReference type="Gene3D" id="1.10.10.10">
    <property type="entry name" value="Winged helix-like DNA-binding domain superfamily/Winged helix DNA-binding domain"/>
    <property type="match status" value="1"/>
</dbReference>
<evidence type="ECO:0000313" key="9">
    <source>
        <dbReference type="Proteomes" id="UP001478817"/>
    </source>
</evidence>
<dbReference type="Pfam" id="PF08220">
    <property type="entry name" value="HTH_DeoR"/>
    <property type="match status" value="1"/>
</dbReference>
<protein>
    <recommendedName>
        <fullName evidence="1">Lactose phosphotransferase system repressor</fullName>
    </recommendedName>
</protein>
<evidence type="ECO:0000313" key="8">
    <source>
        <dbReference type="EMBL" id="MEQ2637192.1"/>
    </source>
</evidence>
<evidence type="ECO:0000256" key="3">
    <source>
        <dbReference type="ARBA" id="ARBA00023015"/>
    </source>
</evidence>
<keyword evidence="5" id="KW-0804">Transcription</keyword>
<evidence type="ECO:0000256" key="1">
    <source>
        <dbReference type="ARBA" id="ARBA00021390"/>
    </source>
</evidence>
<dbReference type="PRINTS" id="PR00037">
    <property type="entry name" value="HTHLACR"/>
</dbReference>
<dbReference type="Gene3D" id="3.40.50.1360">
    <property type="match status" value="1"/>
</dbReference>
<evidence type="ECO:0000256" key="5">
    <source>
        <dbReference type="ARBA" id="ARBA00023163"/>
    </source>
</evidence>
<name>A0ABV1IE57_9ACTN</name>
<sequence length="250" mass="26462">MLADKRHSKILGIVNDEGSATVGDLAERIGISESTIRRDLAQLADAGKLNKVHGGAVALDAEDVQYDVPVAERSAKNVAQKRAIAQAAARLVGPQDFVYLDAGSSVDLLVDCLDEMRATYATDSVSHALKLASRGFEVIVLGGSLKSATQAVVGPDTNSAIARYHFTLGFWGANGITREDGFTTPDAAEAEVKRLSMRQTLHRFVLADASKADRVSRVTFADFEDATLVTSALPASSALLGCENVMVVDA</sequence>
<comment type="caution">
    <text evidence="8">The sequence shown here is derived from an EMBL/GenBank/DDBJ whole genome shotgun (WGS) entry which is preliminary data.</text>
</comment>
<dbReference type="SMART" id="SM00420">
    <property type="entry name" value="HTH_DEOR"/>
    <property type="match status" value="1"/>
</dbReference>
<dbReference type="PROSITE" id="PS51000">
    <property type="entry name" value="HTH_DEOR_2"/>
    <property type="match status" value="1"/>
</dbReference>
<evidence type="ECO:0000259" key="7">
    <source>
        <dbReference type="PROSITE" id="PS51000"/>
    </source>
</evidence>
<dbReference type="SMART" id="SM01134">
    <property type="entry name" value="DeoRC"/>
    <property type="match status" value="1"/>
</dbReference>
<evidence type="ECO:0000256" key="4">
    <source>
        <dbReference type="ARBA" id="ARBA00023125"/>
    </source>
</evidence>
<keyword evidence="9" id="KW-1185">Reference proteome</keyword>
<dbReference type="PANTHER" id="PTHR30363">
    <property type="entry name" value="HTH-TYPE TRANSCRIPTIONAL REGULATOR SRLR-RELATED"/>
    <property type="match status" value="1"/>
</dbReference>
<reference evidence="8 9" key="1">
    <citation type="submission" date="2024-04" db="EMBL/GenBank/DDBJ databases">
        <title>Human intestinal bacterial collection.</title>
        <authorList>
            <person name="Pauvert C."/>
            <person name="Hitch T.C.A."/>
            <person name="Clavel T."/>
        </authorList>
    </citation>
    <scope>NUCLEOTIDE SEQUENCE [LARGE SCALE GENOMIC DNA]</scope>
    <source>
        <strain evidence="8 9">CLA-AA-H197</strain>
    </source>
</reference>
<dbReference type="InterPro" id="IPR011991">
    <property type="entry name" value="ArsR-like_HTH"/>
</dbReference>
<dbReference type="InterPro" id="IPR014036">
    <property type="entry name" value="DeoR-like_C"/>
</dbReference>
<dbReference type="Pfam" id="PF00455">
    <property type="entry name" value="DeoRC"/>
    <property type="match status" value="1"/>
</dbReference>
<accession>A0ABV1IE57</accession>
<dbReference type="RefSeq" id="WP_349181613.1">
    <property type="nucleotide sequence ID" value="NZ_JBBNGS010000003.1"/>
</dbReference>
<proteinExistence type="predicted"/>
<dbReference type="InterPro" id="IPR018356">
    <property type="entry name" value="Tscrpt_reg_HTH_DeoR_CS"/>
</dbReference>
<dbReference type="InterPro" id="IPR036390">
    <property type="entry name" value="WH_DNA-bd_sf"/>
</dbReference>